<feature type="transmembrane region" description="Helical" evidence="2">
    <location>
        <begin position="30"/>
        <end position="48"/>
    </location>
</feature>
<evidence type="ECO:0000313" key="3">
    <source>
        <dbReference type="EMBL" id="KAI3927734.1"/>
    </source>
</evidence>
<keyword evidence="2" id="KW-1133">Transmembrane helix</keyword>
<name>A0AAD4SYK8_9MAGN</name>
<gene>
    <name evidence="3" type="ORF">MKW98_023335</name>
</gene>
<reference evidence="3" key="1">
    <citation type="submission" date="2022-04" db="EMBL/GenBank/DDBJ databases">
        <title>A functionally conserved STORR gene fusion in Papaver species that diverged 16.8 million years ago.</title>
        <authorList>
            <person name="Catania T."/>
        </authorList>
    </citation>
    <scope>NUCLEOTIDE SEQUENCE</scope>
    <source>
        <strain evidence="3">S-188037</strain>
    </source>
</reference>
<keyword evidence="4" id="KW-1185">Reference proteome</keyword>
<sequence length="57" mass="6474">IFIPRRSPRISEQVQHADENNAETSRKRKVKLVTVLGMLVYLFLNLLATELGPIPIS</sequence>
<feature type="region of interest" description="Disordered" evidence="1">
    <location>
        <begin position="1"/>
        <end position="24"/>
    </location>
</feature>
<dbReference type="Proteomes" id="UP001202328">
    <property type="component" value="Unassembled WGS sequence"/>
</dbReference>
<evidence type="ECO:0000256" key="1">
    <source>
        <dbReference type="SAM" id="MobiDB-lite"/>
    </source>
</evidence>
<accession>A0AAD4SYK8</accession>
<proteinExistence type="predicted"/>
<keyword evidence="2" id="KW-0812">Transmembrane</keyword>
<dbReference type="EMBL" id="JAJJMB010007708">
    <property type="protein sequence ID" value="KAI3927734.1"/>
    <property type="molecule type" value="Genomic_DNA"/>
</dbReference>
<protein>
    <submittedName>
        <fullName evidence="3">Uncharacterized protein</fullName>
    </submittedName>
</protein>
<comment type="caution">
    <text evidence="3">The sequence shown here is derived from an EMBL/GenBank/DDBJ whole genome shotgun (WGS) entry which is preliminary data.</text>
</comment>
<dbReference type="AlphaFoldDB" id="A0AAD4SYK8"/>
<organism evidence="3 4">
    <name type="scientific">Papaver atlanticum</name>
    <dbReference type="NCBI Taxonomy" id="357466"/>
    <lineage>
        <taxon>Eukaryota</taxon>
        <taxon>Viridiplantae</taxon>
        <taxon>Streptophyta</taxon>
        <taxon>Embryophyta</taxon>
        <taxon>Tracheophyta</taxon>
        <taxon>Spermatophyta</taxon>
        <taxon>Magnoliopsida</taxon>
        <taxon>Ranunculales</taxon>
        <taxon>Papaveraceae</taxon>
        <taxon>Papaveroideae</taxon>
        <taxon>Papaver</taxon>
    </lineage>
</organism>
<keyword evidence="2" id="KW-0472">Membrane</keyword>
<evidence type="ECO:0000256" key="2">
    <source>
        <dbReference type="SAM" id="Phobius"/>
    </source>
</evidence>
<feature type="non-terminal residue" evidence="3">
    <location>
        <position position="1"/>
    </location>
</feature>
<evidence type="ECO:0000313" key="4">
    <source>
        <dbReference type="Proteomes" id="UP001202328"/>
    </source>
</evidence>